<gene>
    <name evidence="6" type="ordered locus">Spirs_1636</name>
</gene>
<organism evidence="6 7">
    <name type="scientific">Sediminispirochaeta smaragdinae (strain DSM 11293 / JCM 15392 / SEBR 4228)</name>
    <name type="common">Spirochaeta smaragdinae</name>
    <dbReference type="NCBI Taxonomy" id="573413"/>
    <lineage>
        <taxon>Bacteria</taxon>
        <taxon>Pseudomonadati</taxon>
        <taxon>Spirochaetota</taxon>
        <taxon>Spirochaetia</taxon>
        <taxon>Spirochaetales</taxon>
        <taxon>Spirochaetaceae</taxon>
        <taxon>Sediminispirochaeta</taxon>
    </lineage>
</organism>
<protein>
    <submittedName>
        <fullName evidence="6">ABC transporter (Substrate-binding protein)</fullName>
    </submittedName>
</protein>
<evidence type="ECO:0000256" key="3">
    <source>
        <dbReference type="ARBA" id="ARBA00022729"/>
    </source>
</evidence>
<proteinExistence type="inferred from homology"/>
<comment type="subcellular location">
    <subcellularLocation>
        <location evidence="1">Cell envelope</location>
    </subcellularLocation>
</comment>
<feature type="signal peptide" evidence="4">
    <location>
        <begin position="1"/>
        <end position="25"/>
    </location>
</feature>
<comment type="similarity">
    <text evidence="2">Belongs to the bacterial solute-binding protein 2 family.</text>
</comment>
<dbReference type="GO" id="GO:0030288">
    <property type="term" value="C:outer membrane-bounded periplasmic space"/>
    <property type="evidence" value="ECO:0007669"/>
    <property type="project" value="TreeGrafter"/>
</dbReference>
<dbReference type="RefSeq" id="WP_013254227.1">
    <property type="nucleotide sequence ID" value="NC_014364.1"/>
</dbReference>
<evidence type="ECO:0000313" key="6">
    <source>
        <dbReference type="EMBL" id="ADK80763.1"/>
    </source>
</evidence>
<reference evidence="6 7" key="1">
    <citation type="journal article" date="2010" name="Stand. Genomic Sci.">
        <title>Complete genome sequence of Spirochaeta smaragdinae type strain (SEBR 4228).</title>
        <authorList>
            <person name="Mavromatis K."/>
            <person name="Yasawong M."/>
            <person name="Chertkov O."/>
            <person name="Lapidus A."/>
            <person name="Lucas S."/>
            <person name="Nolan M."/>
            <person name="Del Rio T.G."/>
            <person name="Tice H."/>
            <person name="Cheng J.F."/>
            <person name="Pitluck S."/>
            <person name="Liolios K."/>
            <person name="Ivanova N."/>
            <person name="Tapia R."/>
            <person name="Han C."/>
            <person name="Bruce D."/>
            <person name="Goodwin L."/>
            <person name="Pati A."/>
            <person name="Chen A."/>
            <person name="Palaniappan K."/>
            <person name="Land M."/>
            <person name="Hauser L."/>
            <person name="Chang Y.J."/>
            <person name="Jeffries C.D."/>
            <person name="Detter J.C."/>
            <person name="Rohde M."/>
            <person name="Brambilla E."/>
            <person name="Spring S."/>
            <person name="Goker M."/>
            <person name="Sikorski J."/>
            <person name="Woyke T."/>
            <person name="Bristow J."/>
            <person name="Eisen J.A."/>
            <person name="Markowitz V."/>
            <person name="Hugenholtz P."/>
            <person name="Klenk H.P."/>
            <person name="Kyrpides N.C."/>
        </authorList>
    </citation>
    <scope>NUCLEOTIDE SEQUENCE [LARGE SCALE GENOMIC DNA]</scope>
    <source>
        <strain evidence="7">DSM 11293 / JCM 15392 / SEBR 4228</strain>
    </source>
</reference>
<accession>E1R5Z8</accession>
<dbReference type="Proteomes" id="UP000002318">
    <property type="component" value="Chromosome"/>
</dbReference>
<evidence type="ECO:0000259" key="5">
    <source>
        <dbReference type="Pfam" id="PF13407"/>
    </source>
</evidence>
<dbReference type="PANTHER" id="PTHR30036:SF1">
    <property type="entry name" value="D-XYLOSE-BINDING PERIPLASMIC PROTEIN"/>
    <property type="match status" value="1"/>
</dbReference>
<dbReference type="eggNOG" id="COG4213">
    <property type="taxonomic scope" value="Bacteria"/>
</dbReference>
<dbReference type="Gene3D" id="3.40.50.2300">
    <property type="match status" value="2"/>
</dbReference>
<dbReference type="NCBIfam" id="NF040907">
    <property type="entry name" value="ChvE"/>
    <property type="match status" value="1"/>
</dbReference>
<dbReference type="InterPro" id="IPR050555">
    <property type="entry name" value="Bact_Solute-Bind_Prot2"/>
</dbReference>
<dbReference type="PANTHER" id="PTHR30036">
    <property type="entry name" value="D-XYLOSE-BINDING PERIPLASMIC PROTEIN"/>
    <property type="match status" value="1"/>
</dbReference>
<evidence type="ECO:0000256" key="4">
    <source>
        <dbReference type="SAM" id="SignalP"/>
    </source>
</evidence>
<name>E1R5Z8_SEDSS</name>
<dbReference type="InterPro" id="IPR025997">
    <property type="entry name" value="SBP_2_dom"/>
</dbReference>
<dbReference type="InterPro" id="IPR028082">
    <property type="entry name" value="Peripla_BP_I"/>
</dbReference>
<feature type="domain" description="Periplasmic binding protein" evidence="5">
    <location>
        <begin position="34"/>
        <end position="310"/>
    </location>
</feature>
<evidence type="ECO:0000256" key="2">
    <source>
        <dbReference type="ARBA" id="ARBA00007639"/>
    </source>
</evidence>
<dbReference type="SUPFAM" id="SSF53822">
    <property type="entry name" value="Periplasmic binding protein-like I"/>
    <property type="match status" value="1"/>
</dbReference>
<dbReference type="InterPro" id="IPR049784">
    <property type="entry name" value="ChvE-like"/>
</dbReference>
<dbReference type="HOGENOM" id="CLU_037628_13_1_12"/>
<dbReference type="AlphaFoldDB" id="E1R5Z8"/>
<evidence type="ECO:0000313" key="7">
    <source>
        <dbReference type="Proteomes" id="UP000002318"/>
    </source>
</evidence>
<keyword evidence="7" id="KW-1185">Reference proteome</keyword>
<dbReference type="STRING" id="573413.Spirs_1636"/>
<dbReference type="KEGG" id="ssm:Spirs_1636"/>
<dbReference type="OrthoDB" id="9769193at2"/>
<feature type="chain" id="PRO_5003150577" evidence="4">
    <location>
        <begin position="26"/>
        <end position="357"/>
    </location>
</feature>
<dbReference type="EMBL" id="CP002116">
    <property type="protein sequence ID" value="ADK80763.1"/>
    <property type="molecule type" value="Genomic_DNA"/>
</dbReference>
<evidence type="ECO:0000256" key="1">
    <source>
        <dbReference type="ARBA" id="ARBA00004196"/>
    </source>
</evidence>
<dbReference type="CDD" id="cd19994">
    <property type="entry name" value="PBP1_ChvE"/>
    <property type="match status" value="1"/>
</dbReference>
<dbReference type="Pfam" id="PF13407">
    <property type="entry name" value="Peripla_BP_4"/>
    <property type="match status" value="1"/>
</dbReference>
<keyword evidence="3 4" id="KW-0732">Signal</keyword>
<dbReference type="GO" id="GO:0030246">
    <property type="term" value="F:carbohydrate binding"/>
    <property type="evidence" value="ECO:0007669"/>
    <property type="project" value="TreeGrafter"/>
</dbReference>
<sequence>MDRFVKTLAAIALCLALAMPLAANGQQDSGQQIVGIAMPTQSSQRWIQDGGNMKKILEDRGYKVDLQYAEDNIDAQVNQLENMIVKGADALVIASIDGESLTNVLEKAADQDIPVVAYDRLIRNSPHVSYYATFDNFLVGVQEGSYLVDKLGLKEGKGPYNIEIFAGSPDDNNAYFFFDGAMSEIQTYIDNGQLVVKSGQTDFDQVATLRWDGATAQQRMDNILTAHYSDANVDAVLSPYDGISIGILSSLKSVGYGTSKPMPVVTGQDAEIPSIKSILAGEQAQTVFKDTRVLAQRAADMVDAVLQGKEAEVNDTTTYNNGVKVVPSYLEEPVSVDITNWEEALIDTGYYTKDQLQ</sequence>